<proteinExistence type="predicted"/>
<feature type="non-terminal residue" evidence="2">
    <location>
        <position position="99"/>
    </location>
</feature>
<name>A0A2G1BQC7_9FLAO</name>
<dbReference type="EMBL" id="PDUU01001096">
    <property type="protein sequence ID" value="PHN95775.1"/>
    <property type="molecule type" value="Genomic_DNA"/>
</dbReference>
<evidence type="ECO:0000256" key="1">
    <source>
        <dbReference type="SAM" id="MobiDB-lite"/>
    </source>
</evidence>
<accession>A0A2G1BQC7</accession>
<sequence>MTLDGKPVEFFNESGRFGLEKMINAAQRKRLDNQLFELRWPQGASSVGVQLRIISNAATPAPAAPAAPVNSGNGPQAKPGALPSIIAGPDEAMANNNKQ</sequence>
<evidence type="ECO:0000313" key="2">
    <source>
        <dbReference type="EMBL" id="PHN95775.1"/>
    </source>
</evidence>
<dbReference type="Proteomes" id="UP000222163">
    <property type="component" value="Unassembled WGS sequence"/>
</dbReference>
<protein>
    <submittedName>
        <fullName evidence="2">Uncharacterized protein</fullName>
    </submittedName>
</protein>
<feature type="region of interest" description="Disordered" evidence="1">
    <location>
        <begin position="60"/>
        <end position="99"/>
    </location>
</feature>
<evidence type="ECO:0000313" key="3">
    <source>
        <dbReference type="Proteomes" id="UP000222163"/>
    </source>
</evidence>
<organism evidence="2 3">
    <name type="scientific">Tenacibaculum discolor</name>
    <dbReference type="NCBI Taxonomy" id="361581"/>
    <lineage>
        <taxon>Bacteria</taxon>
        <taxon>Pseudomonadati</taxon>
        <taxon>Bacteroidota</taxon>
        <taxon>Flavobacteriia</taxon>
        <taxon>Flavobacteriales</taxon>
        <taxon>Flavobacteriaceae</taxon>
        <taxon>Tenacibaculum</taxon>
    </lineage>
</organism>
<comment type="caution">
    <text evidence="2">The sequence shown here is derived from an EMBL/GenBank/DDBJ whole genome shotgun (WGS) entry which is preliminary data.</text>
</comment>
<gene>
    <name evidence="2" type="ORF">CSC81_18740</name>
</gene>
<dbReference type="AlphaFoldDB" id="A0A2G1BQC7"/>
<reference evidence="2 3" key="1">
    <citation type="journal article" date="2016" name="Nat. Commun.">
        <title>Microbial interactions lead to rapid micro-scale successions on model marine particles.</title>
        <authorList>
            <person name="Datta M.S."/>
            <person name="Sliwerska E."/>
            <person name="Gore J."/>
            <person name="Polz M.F."/>
            <person name="Cordero O.X."/>
        </authorList>
    </citation>
    <scope>NUCLEOTIDE SEQUENCE [LARGE SCALE GENOMIC DNA]</scope>
    <source>
        <strain evidence="2 3">4G03</strain>
    </source>
</reference>